<gene>
    <name evidence="4" type="ORF">DNH61_21955</name>
</gene>
<comment type="similarity">
    <text evidence="1 2">Belongs to the UPF0102 family.</text>
</comment>
<evidence type="ECO:0000256" key="3">
    <source>
        <dbReference type="SAM" id="MobiDB-lite"/>
    </source>
</evidence>
<dbReference type="InterPro" id="IPR011335">
    <property type="entry name" value="Restrct_endonuc-II-like"/>
</dbReference>
<dbReference type="NCBIfam" id="TIGR00252">
    <property type="entry name" value="YraN family protein"/>
    <property type="match status" value="1"/>
</dbReference>
<reference evidence="4 5" key="1">
    <citation type="submission" date="2018-06" db="EMBL/GenBank/DDBJ databases">
        <title>Paenibacillus imtechensis sp. nov.</title>
        <authorList>
            <person name="Pinnaka A.K."/>
            <person name="Singh H."/>
            <person name="Kaur M."/>
        </authorList>
    </citation>
    <scope>NUCLEOTIDE SEQUENCE [LARGE SCALE GENOMIC DNA]</scope>
    <source>
        <strain evidence="4 5">SMB1</strain>
    </source>
</reference>
<dbReference type="CDD" id="cd20736">
    <property type="entry name" value="PoNe_Nuclease"/>
    <property type="match status" value="1"/>
</dbReference>
<dbReference type="OrthoDB" id="9802516at2"/>
<comment type="caution">
    <text evidence="4">The sequence shown here is derived from an EMBL/GenBank/DDBJ whole genome shotgun (WGS) entry which is preliminary data.</text>
</comment>
<protein>
    <recommendedName>
        <fullName evidence="2">UPF0102 protein DNH61_21955</fullName>
    </recommendedName>
</protein>
<dbReference type="AlphaFoldDB" id="A0A2W1L595"/>
<dbReference type="GO" id="GO:0003676">
    <property type="term" value="F:nucleic acid binding"/>
    <property type="evidence" value="ECO:0007669"/>
    <property type="project" value="InterPro"/>
</dbReference>
<dbReference type="Gene3D" id="3.40.1350.10">
    <property type="match status" value="1"/>
</dbReference>
<keyword evidence="5" id="KW-1185">Reference proteome</keyword>
<dbReference type="NCBIfam" id="NF009150">
    <property type="entry name" value="PRK12497.1-3"/>
    <property type="match status" value="1"/>
</dbReference>
<dbReference type="Proteomes" id="UP000249522">
    <property type="component" value="Unassembled WGS sequence"/>
</dbReference>
<proteinExistence type="inferred from homology"/>
<evidence type="ECO:0000256" key="1">
    <source>
        <dbReference type="ARBA" id="ARBA00006738"/>
    </source>
</evidence>
<name>A0A2W1L595_9BACL</name>
<organism evidence="4 5">
    <name type="scientific">Paenibacillus sambharensis</name>
    <dbReference type="NCBI Taxonomy" id="1803190"/>
    <lineage>
        <taxon>Bacteria</taxon>
        <taxon>Bacillati</taxon>
        <taxon>Bacillota</taxon>
        <taxon>Bacilli</taxon>
        <taxon>Bacillales</taxon>
        <taxon>Paenibacillaceae</taxon>
        <taxon>Paenibacillus</taxon>
    </lineage>
</organism>
<dbReference type="SUPFAM" id="SSF52980">
    <property type="entry name" value="Restriction endonuclease-like"/>
    <property type="match status" value="1"/>
</dbReference>
<dbReference type="HAMAP" id="MF_00048">
    <property type="entry name" value="UPF0102"/>
    <property type="match status" value="1"/>
</dbReference>
<feature type="region of interest" description="Disordered" evidence="3">
    <location>
        <begin position="1"/>
        <end position="25"/>
    </location>
</feature>
<dbReference type="EMBL" id="QKRB01000057">
    <property type="protein sequence ID" value="PZD93310.1"/>
    <property type="molecule type" value="Genomic_DNA"/>
</dbReference>
<dbReference type="NCBIfam" id="NF009154">
    <property type="entry name" value="PRK12497.3-3"/>
    <property type="match status" value="1"/>
</dbReference>
<evidence type="ECO:0000256" key="2">
    <source>
        <dbReference type="HAMAP-Rule" id="MF_00048"/>
    </source>
</evidence>
<dbReference type="InterPro" id="IPR011856">
    <property type="entry name" value="tRNA_endonuc-like_dom_sf"/>
</dbReference>
<evidence type="ECO:0000313" key="4">
    <source>
        <dbReference type="EMBL" id="PZD93310.1"/>
    </source>
</evidence>
<evidence type="ECO:0000313" key="5">
    <source>
        <dbReference type="Proteomes" id="UP000249522"/>
    </source>
</evidence>
<dbReference type="PANTHER" id="PTHR34039">
    <property type="entry name" value="UPF0102 PROTEIN YRAN"/>
    <property type="match status" value="1"/>
</dbReference>
<dbReference type="PANTHER" id="PTHR34039:SF1">
    <property type="entry name" value="UPF0102 PROTEIN YRAN"/>
    <property type="match status" value="1"/>
</dbReference>
<accession>A0A2W1L595</accession>
<dbReference type="Pfam" id="PF02021">
    <property type="entry name" value="UPF0102"/>
    <property type="match status" value="1"/>
</dbReference>
<feature type="compositionally biased region" description="Basic and acidic residues" evidence="3">
    <location>
        <begin position="9"/>
        <end position="21"/>
    </location>
</feature>
<sequence>MDGNQFSSRSRDLSRRKETGSRGEQAAAELLEGKGYKILDRNWRCRSGELDIVADDSGTTVFIEVRTRRSGSRYGTAAESVDWRKQRKLQQVAQVYMAAHGNIASLAVRFDVIAVTYEEADGPLVCTHYEHAF</sequence>
<dbReference type="InterPro" id="IPR003509">
    <property type="entry name" value="UPF0102_YraN-like"/>
</dbReference>